<feature type="signal peptide" evidence="7">
    <location>
        <begin position="1"/>
        <end position="18"/>
    </location>
</feature>
<dbReference type="GO" id="GO:0016020">
    <property type="term" value="C:membrane"/>
    <property type="evidence" value="ECO:0007669"/>
    <property type="project" value="UniProtKB-SubCell"/>
</dbReference>
<evidence type="ECO:0000256" key="1">
    <source>
        <dbReference type="ARBA" id="ARBA00004370"/>
    </source>
</evidence>
<comment type="subcellular location">
    <subcellularLocation>
        <location evidence="1">Membrane</location>
    </subcellularLocation>
</comment>
<dbReference type="InterPro" id="IPR013783">
    <property type="entry name" value="Ig-like_fold"/>
</dbReference>
<dbReference type="EMBL" id="VWZL01004743">
    <property type="protein sequence ID" value="NXG91538.1"/>
    <property type="molecule type" value="Genomic_DNA"/>
</dbReference>
<gene>
    <name evidence="9" type="primary">Tcrgv1</name>
    <name evidence="9" type="ORF">STEPAR_R15108</name>
</gene>
<comment type="caution">
    <text evidence="9">The sequence shown here is derived from an EMBL/GenBank/DDBJ whole genome shotgun (WGS) entry which is preliminary data.</text>
</comment>
<dbReference type="PANTHER" id="PTHR19256">
    <property type="entry name" value="T-CELL RECEPTOR GAMMA CHAIN"/>
    <property type="match status" value="1"/>
</dbReference>
<dbReference type="InterPro" id="IPR013106">
    <property type="entry name" value="Ig_V-set"/>
</dbReference>
<organism evidence="9 10">
    <name type="scientific">Stercorarius parasiticus</name>
    <name type="common">Parasitic jaeger</name>
    <name type="synonym">Arctic skua</name>
    <dbReference type="NCBI Taxonomy" id="54059"/>
    <lineage>
        <taxon>Eukaryota</taxon>
        <taxon>Metazoa</taxon>
        <taxon>Chordata</taxon>
        <taxon>Craniata</taxon>
        <taxon>Vertebrata</taxon>
        <taxon>Euteleostomi</taxon>
        <taxon>Archelosauria</taxon>
        <taxon>Archosauria</taxon>
        <taxon>Dinosauria</taxon>
        <taxon>Saurischia</taxon>
        <taxon>Theropoda</taxon>
        <taxon>Coelurosauria</taxon>
        <taxon>Aves</taxon>
        <taxon>Neognathae</taxon>
        <taxon>Neoaves</taxon>
        <taxon>Charadriiformes</taxon>
        <taxon>Stercorariidae</taxon>
        <taxon>Stercorarius</taxon>
    </lineage>
</organism>
<dbReference type="PANTHER" id="PTHR19256:SF65">
    <property type="entry name" value="T CELL RECEPTOR GAMMA CONSTANT 1-RELATED"/>
    <property type="match status" value="1"/>
</dbReference>
<feature type="non-terminal residue" evidence="9">
    <location>
        <position position="1"/>
    </location>
</feature>
<evidence type="ECO:0000256" key="7">
    <source>
        <dbReference type="SAM" id="SignalP"/>
    </source>
</evidence>
<dbReference type="InterPro" id="IPR007110">
    <property type="entry name" value="Ig-like_dom"/>
</dbReference>
<evidence type="ECO:0000256" key="3">
    <source>
        <dbReference type="ARBA" id="ARBA00022989"/>
    </source>
</evidence>
<accession>A0A7K9FQX0</accession>
<dbReference type="PROSITE" id="PS50835">
    <property type="entry name" value="IG_LIKE"/>
    <property type="match status" value="1"/>
</dbReference>
<evidence type="ECO:0000259" key="8">
    <source>
        <dbReference type="PROSITE" id="PS50835"/>
    </source>
</evidence>
<evidence type="ECO:0000313" key="9">
    <source>
        <dbReference type="EMBL" id="NXG91538.1"/>
    </source>
</evidence>
<keyword evidence="5" id="KW-0675">Receptor</keyword>
<dbReference type="Pfam" id="PF07686">
    <property type="entry name" value="V-set"/>
    <property type="match status" value="1"/>
</dbReference>
<feature type="non-terminal residue" evidence="9">
    <location>
        <position position="117"/>
    </location>
</feature>
<evidence type="ECO:0000313" key="10">
    <source>
        <dbReference type="Proteomes" id="UP000532908"/>
    </source>
</evidence>
<feature type="chain" id="PRO_5029752957" evidence="7">
    <location>
        <begin position="19"/>
        <end position="117"/>
    </location>
</feature>
<keyword evidence="3" id="KW-1133">Transmembrane helix</keyword>
<dbReference type="Proteomes" id="UP000532908">
    <property type="component" value="Unassembled WGS sequence"/>
</dbReference>
<evidence type="ECO:0000256" key="6">
    <source>
        <dbReference type="ARBA" id="ARBA00023319"/>
    </source>
</evidence>
<feature type="domain" description="Ig-like" evidence="8">
    <location>
        <begin position="18"/>
        <end position="117"/>
    </location>
</feature>
<dbReference type="SMART" id="SM00406">
    <property type="entry name" value="IGv"/>
    <property type="match status" value="1"/>
</dbReference>
<evidence type="ECO:0000256" key="5">
    <source>
        <dbReference type="ARBA" id="ARBA00023170"/>
    </source>
</evidence>
<keyword evidence="6" id="KW-0393">Immunoglobulin domain</keyword>
<name>A0A7K9FQX0_STEPR</name>
<reference evidence="9 10" key="1">
    <citation type="submission" date="2019-09" db="EMBL/GenBank/DDBJ databases">
        <title>Bird 10,000 Genomes (B10K) Project - Family phase.</title>
        <authorList>
            <person name="Zhang G."/>
        </authorList>
    </citation>
    <scope>NUCLEOTIDE SEQUENCE [LARGE SCALE GENOMIC DNA]</scope>
    <source>
        <strain evidence="9">B10K-DU-001-20</strain>
        <tissue evidence="9">Muscle</tissue>
    </source>
</reference>
<proteinExistence type="predicted"/>
<dbReference type="InterPro" id="IPR051117">
    <property type="entry name" value="TRG_var/const_region"/>
</dbReference>
<dbReference type="AlphaFoldDB" id="A0A7K9FQX0"/>
<keyword evidence="7" id="KW-0732">Signal</keyword>
<evidence type="ECO:0000256" key="2">
    <source>
        <dbReference type="ARBA" id="ARBA00022692"/>
    </source>
</evidence>
<dbReference type="InterPro" id="IPR036179">
    <property type="entry name" value="Ig-like_dom_sf"/>
</dbReference>
<dbReference type="SUPFAM" id="SSF48726">
    <property type="entry name" value="Immunoglobulin"/>
    <property type="match status" value="1"/>
</dbReference>
<keyword evidence="2" id="KW-0812">Transmembrane</keyword>
<keyword evidence="10" id="KW-1185">Reference proteome</keyword>
<protein>
    <submittedName>
        <fullName evidence="9">TVC2 protein</fullName>
    </submittedName>
</protein>
<dbReference type="Gene3D" id="2.60.40.10">
    <property type="entry name" value="Immunoglobulins"/>
    <property type="match status" value="1"/>
</dbReference>
<evidence type="ECO:0000256" key="4">
    <source>
        <dbReference type="ARBA" id="ARBA00023136"/>
    </source>
</evidence>
<keyword evidence="4" id="KW-0472">Membrane</keyword>
<sequence>MLLLLLLGLAAAWSSGQAQVLLKQSQASVTREQTKTARIDCVAEGISDFQSAYIHWYRHIPSKAPQRILLIGSGQVTYDDNSHRNKYTSWKQGTNVCTFLVNDINSSDEGTYYCAYW</sequence>